<comment type="caution">
    <text evidence="1">The sequence shown here is derived from an EMBL/GenBank/DDBJ whole genome shotgun (WGS) entry which is preliminary data.</text>
</comment>
<proteinExistence type="predicted"/>
<keyword evidence="2" id="KW-1185">Reference proteome</keyword>
<reference evidence="1 2" key="1">
    <citation type="submission" date="2023-08" db="EMBL/GenBank/DDBJ databases">
        <title>Black Yeasts Isolated from many extreme environments.</title>
        <authorList>
            <person name="Coleine C."/>
            <person name="Stajich J.E."/>
            <person name="Selbmann L."/>
        </authorList>
    </citation>
    <scope>NUCLEOTIDE SEQUENCE [LARGE SCALE GENOMIC DNA]</scope>
    <source>
        <strain evidence="1 2">CCFEE 5792</strain>
    </source>
</reference>
<dbReference type="RefSeq" id="XP_064706457.1">
    <property type="nucleotide sequence ID" value="XM_064846232.1"/>
</dbReference>
<dbReference type="CDD" id="cd12148">
    <property type="entry name" value="fungal_TF_MHR"/>
    <property type="match status" value="1"/>
</dbReference>
<dbReference type="Proteomes" id="UP001358417">
    <property type="component" value="Unassembled WGS sequence"/>
</dbReference>
<name>A0AAV9NEM9_9EURO</name>
<protein>
    <recommendedName>
        <fullName evidence="3">Transcription factor domain-containing protein</fullName>
    </recommendedName>
</protein>
<evidence type="ECO:0000313" key="1">
    <source>
        <dbReference type="EMBL" id="KAK5052757.1"/>
    </source>
</evidence>
<gene>
    <name evidence="1" type="ORF">LTR84_002623</name>
</gene>
<accession>A0AAV9NEM9</accession>
<dbReference type="AlphaFoldDB" id="A0AAV9NEM9"/>
<sequence length="199" mass="21467">MTVSDRGPTQCQSPASETFAALEPVTAKTLKDAVIQKLGPFTPESAVSAYRRAVEPWFPVISELGSRVPATCDETSLDVALLCLSILLFTTSPSSTTMNDDITSGLEILYLQTKSSLAFAEGLGLNSVQIVQSRILLTLFEASHGFYPAAYISIGATLRAADALEVHPIEDAVQPYCSNEAITYEETVLMWCGILVLDR</sequence>
<organism evidence="1 2">
    <name type="scientific">Exophiala bonariae</name>
    <dbReference type="NCBI Taxonomy" id="1690606"/>
    <lineage>
        <taxon>Eukaryota</taxon>
        <taxon>Fungi</taxon>
        <taxon>Dikarya</taxon>
        <taxon>Ascomycota</taxon>
        <taxon>Pezizomycotina</taxon>
        <taxon>Eurotiomycetes</taxon>
        <taxon>Chaetothyriomycetidae</taxon>
        <taxon>Chaetothyriales</taxon>
        <taxon>Herpotrichiellaceae</taxon>
        <taxon>Exophiala</taxon>
    </lineage>
</organism>
<dbReference type="EMBL" id="JAVRRD010000013">
    <property type="protein sequence ID" value="KAK5052757.1"/>
    <property type="molecule type" value="Genomic_DNA"/>
</dbReference>
<evidence type="ECO:0008006" key="3">
    <source>
        <dbReference type="Google" id="ProtNLM"/>
    </source>
</evidence>
<evidence type="ECO:0000313" key="2">
    <source>
        <dbReference type="Proteomes" id="UP001358417"/>
    </source>
</evidence>
<dbReference type="GeneID" id="89970830"/>